<dbReference type="Gene3D" id="1.10.150.130">
    <property type="match status" value="1"/>
</dbReference>
<dbReference type="PROSITE" id="PS51898">
    <property type="entry name" value="TYR_RECOMBINASE"/>
    <property type="match status" value="1"/>
</dbReference>
<evidence type="ECO:0000313" key="7">
    <source>
        <dbReference type="EMBL" id="CAJ60412.1"/>
    </source>
</evidence>
<reference evidence="7 8" key="1">
    <citation type="journal article" date="2007" name="Genome Res.">
        <title>Genome characteristics of facultatively symbiotic Frankia sp. strains reflect host range and host plant biogeography.</title>
        <authorList>
            <person name="Normand P."/>
            <person name="Lapierre P."/>
            <person name="Tisa L.S."/>
            <person name="Gogarten J.P."/>
            <person name="Alloisio N."/>
            <person name="Bagnarol E."/>
            <person name="Bassi C.A."/>
            <person name="Berry A.M."/>
            <person name="Bickhart D.M."/>
            <person name="Choisne N."/>
            <person name="Couloux A."/>
            <person name="Cournoyer B."/>
            <person name="Cruveiller S."/>
            <person name="Daubin V."/>
            <person name="Demange N."/>
            <person name="Francino M.P."/>
            <person name="Goltsman E."/>
            <person name="Huang Y."/>
            <person name="Kopp O.R."/>
            <person name="Labarre L."/>
            <person name="Lapidus A."/>
            <person name="Lavire C."/>
            <person name="Marechal J."/>
            <person name="Martinez M."/>
            <person name="Mastronunzio J.E."/>
            <person name="Mullin B.C."/>
            <person name="Niemann J."/>
            <person name="Pujic P."/>
            <person name="Rawnsley T."/>
            <person name="Rouy Z."/>
            <person name="Schenowitz C."/>
            <person name="Sellstedt A."/>
            <person name="Tavares F."/>
            <person name="Tomkins J.P."/>
            <person name="Vallenet D."/>
            <person name="Valverde C."/>
            <person name="Wall L.G."/>
            <person name="Wang Y."/>
            <person name="Medigue C."/>
            <person name="Benson D.R."/>
        </authorList>
    </citation>
    <scope>NUCLEOTIDE SEQUENCE [LARGE SCALE GENOMIC DNA]</scope>
    <source>
        <strain evidence="8">DSM 45986 / CECT 9034 / ACN14a</strain>
    </source>
</reference>
<sequence>MAWIQERANHVRVMWREGGRGSTPEYEKFASRTEAEVYKTLVEAAGNRRPTPVVEDGRPPRPIAGLPCTVETWATYWLSGLSGVRGRTAKDYERDLRNHVLPLLGGLELTAVSSTDVGQWVKGLQERGLAPKTIRNQHGLLSVLFQAAVDHEPQAMRPGNPCARTRLPEASGEEMHFLTPAELERLLAALPPHYRPLVTTLALTGLRWGEATGLTARNVDLLGTPGTTAVRQSLQRQADGSLQLGPPKTRTSRRTVTLPAKLVDVLIPVWSGKEGDEMVFTTQRGSLVRHSHFYNRVWRPAVLRAGLVPGLRIHDLRHTHAAWLISAGRPLPSIQRRLGHRSITTTIDRYGHLLPEVDRGDLDALQAAFITGDADAAEVTNAAEAMGATGVTSAADAGRDEKLSA</sequence>
<keyword evidence="2 4" id="KW-0238">DNA-binding</keyword>
<dbReference type="InterPro" id="IPR013762">
    <property type="entry name" value="Integrase-like_cat_sf"/>
</dbReference>
<dbReference type="InterPro" id="IPR011010">
    <property type="entry name" value="DNA_brk_join_enz"/>
</dbReference>
<keyword evidence="3" id="KW-0233">DNA recombination</keyword>
<protein>
    <submittedName>
        <fullName evidence="7">Integrase</fullName>
    </submittedName>
</protein>
<keyword evidence="8" id="KW-1185">Reference proteome</keyword>
<dbReference type="eggNOG" id="COG0582">
    <property type="taxonomic scope" value="Bacteria"/>
</dbReference>
<dbReference type="CDD" id="cd01189">
    <property type="entry name" value="INT_ICEBs1_C_like"/>
    <property type="match status" value="1"/>
</dbReference>
<dbReference type="SUPFAM" id="SSF56349">
    <property type="entry name" value="DNA breaking-rejoining enzymes"/>
    <property type="match status" value="1"/>
</dbReference>
<dbReference type="InterPro" id="IPR050090">
    <property type="entry name" value="Tyrosine_recombinase_XerCD"/>
</dbReference>
<accession>Q0RPW7</accession>
<evidence type="ECO:0000256" key="3">
    <source>
        <dbReference type="ARBA" id="ARBA00023172"/>
    </source>
</evidence>
<dbReference type="GO" id="GO:0003677">
    <property type="term" value="F:DNA binding"/>
    <property type="evidence" value="ECO:0007669"/>
    <property type="project" value="UniProtKB-UniRule"/>
</dbReference>
<dbReference type="OrthoDB" id="4529782at2"/>
<dbReference type="InterPro" id="IPR002104">
    <property type="entry name" value="Integrase_catalytic"/>
</dbReference>
<dbReference type="EMBL" id="CT573213">
    <property type="protein sequence ID" value="CAJ60412.1"/>
    <property type="molecule type" value="Genomic_DNA"/>
</dbReference>
<dbReference type="InterPro" id="IPR010998">
    <property type="entry name" value="Integrase_recombinase_N"/>
</dbReference>
<evidence type="ECO:0000259" key="5">
    <source>
        <dbReference type="PROSITE" id="PS51898"/>
    </source>
</evidence>
<evidence type="ECO:0000256" key="4">
    <source>
        <dbReference type="PROSITE-ProRule" id="PRU01248"/>
    </source>
</evidence>
<dbReference type="RefSeq" id="WP_011602943.1">
    <property type="nucleotide sequence ID" value="NC_008278.1"/>
</dbReference>
<dbReference type="Gene3D" id="1.10.443.10">
    <property type="entry name" value="Intergrase catalytic core"/>
    <property type="match status" value="1"/>
</dbReference>
<evidence type="ECO:0000313" key="8">
    <source>
        <dbReference type="Proteomes" id="UP000000657"/>
    </source>
</evidence>
<comment type="similarity">
    <text evidence="1">Belongs to the 'phage' integrase family.</text>
</comment>
<gene>
    <name evidence="7" type="ordered locus">FRAAL1760</name>
</gene>
<dbReference type="PANTHER" id="PTHR30349">
    <property type="entry name" value="PHAGE INTEGRASE-RELATED"/>
    <property type="match status" value="1"/>
</dbReference>
<dbReference type="STRING" id="326424.FRAAL1760"/>
<evidence type="ECO:0000259" key="6">
    <source>
        <dbReference type="PROSITE" id="PS51900"/>
    </source>
</evidence>
<feature type="domain" description="Core-binding (CB)" evidence="6">
    <location>
        <begin position="68"/>
        <end position="149"/>
    </location>
</feature>
<dbReference type="AlphaFoldDB" id="Q0RPW7"/>
<proteinExistence type="inferred from homology"/>
<dbReference type="InterPro" id="IPR044068">
    <property type="entry name" value="CB"/>
</dbReference>
<name>Q0RPW7_FRAAA</name>
<dbReference type="Pfam" id="PF00589">
    <property type="entry name" value="Phage_integrase"/>
    <property type="match status" value="1"/>
</dbReference>
<evidence type="ECO:0000256" key="2">
    <source>
        <dbReference type="ARBA" id="ARBA00023125"/>
    </source>
</evidence>
<organism evidence="7 8">
    <name type="scientific">Frankia alni (strain DSM 45986 / CECT 9034 / ACN14a)</name>
    <dbReference type="NCBI Taxonomy" id="326424"/>
    <lineage>
        <taxon>Bacteria</taxon>
        <taxon>Bacillati</taxon>
        <taxon>Actinomycetota</taxon>
        <taxon>Actinomycetes</taxon>
        <taxon>Frankiales</taxon>
        <taxon>Frankiaceae</taxon>
        <taxon>Frankia</taxon>
    </lineage>
</organism>
<dbReference type="KEGG" id="fal:FRAAL1760"/>
<dbReference type="HOGENOM" id="CLU_027562_17_5_11"/>
<dbReference type="PROSITE" id="PS51900">
    <property type="entry name" value="CB"/>
    <property type="match status" value="1"/>
</dbReference>
<dbReference type="Proteomes" id="UP000000657">
    <property type="component" value="Chromosome"/>
</dbReference>
<dbReference type="PANTHER" id="PTHR30349:SF64">
    <property type="entry name" value="PROPHAGE INTEGRASE INTD-RELATED"/>
    <property type="match status" value="1"/>
</dbReference>
<feature type="domain" description="Tyr recombinase" evidence="5">
    <location>
        <begin position="173"/>
        <end position="363"/>
    </location>
</feature>
<dbReference type="GO" id="GO:0015074">
    <property type="term" value="P:DNA integration"/>
    <property type="evidence" value="ECO:0007669"/>
    <property type="project" value="InterPro"/>
</dbReference>
<dbReference type="GO" id="GO:0006310">
    <property type="term" value="P:DNA recombination"/>
    <property type="evidence" value="ECO:0007669"/>
    <property type="project" value="UniProtKB-KW"/>
</dbReference>
<evidence type="ECO:0000256" key="1">
    <source>
        <dbReference type="ARBA" id="ARBA00008857"/>
    </source>
</evidence>